<evidence type="ECO:0000256" key="3">
    <source>
        <dbReference type="SAM" id="MobiDB-lite"/>
    </source>
</evidence>
<proteinExistence type="inferred from homology"/>
<feature type="compositionally biased region" description="Polar residues" evidence="3">
    <location>
        <begin position="331"/>
        <end position="345"/>
    </location>
</feature>
<comment type="caution">
    <text evidence="5">The sequence shown here is derived from an EMBL/GenBank/DDBJ whole genome shotgun (WGS) entry which is preliminary data.</text>
</comment>
<feature type="compositionally biased region" description="Basic and acidic residues" evidence="3">
    <location>
        <begin position="277"/>
        <end position="287"/>
    </location>
</feature>
<feature type="region of interest" description="Disordered" evidence="3">
    <location>
        <begin position="80"/>
        <end position="103"/>
    </location>
</feature>
<accession>A0A0D7X5I2</accession>
<evidence type="ECO:0000259" key="4">
    <source>
        <dbReference type="Pfam" id="PF13490"/>
    </source>
</evidence>
<dbReference type="InterPro" id="IPR041916">
    <property type="entry name" value="Anti_sigma_zinc_sf"/>
</dbReference>
<feature type="compositionally biased region" description="Polar residues" evidence="3">
    <location>
        <begin position="404"/>
        <end position="419"/>
    </location>
</feature>
<evidence type="ECO:0000256" key="1">
    <source>
        <dbReference type="ARBA" id="ARBA00024353"/>
    </source>
</evidence>
<feature type="region of interest" description="Disordered" evidence="3">
    <location>
        <begin position="143"/>
        <end position="420"/>
    </location>
</feature>
<dbReference type="RefSeq" id="WP_044645119.1">
    <property type="nucleotide sequence ID" value="NZ_JTHP01000006.1"/>
</dbReference>
<protein>
    <recommendedName>
        <fullName evidence="2">Anti-sigma-W factor RsiW</fullName>
    </recommendedName>
</protein>
<dbReference type="InterPro" id="IPR027383">
    <property type="entry name" value="Znf_put"/>
</dbReference>
<organism evidence="5 6">
    <name type="scientific">Paenibacillus terrae</name>
    <dbReference type="NCBI Taxonomy" id="159743"/>
    <lineage>
        <taxon>Bacteria</taxon>
        <taxon>Bacillati</taxon>
        <taxon>Bacillota</taxon>
        <taxon>Bacilli</taxon>
        <taxon>Bacillales</taxon>
        <taxon>Paenibacillaceae</taxon>
        <taxon>Paenibacillus</taxon>
    </lineage>
</organism>
<reference evidence="5 6" key="1">
    <citation type="submission" date="2014-11" db="EMBL/GenBank/DDBJ databases">
        <title>Draft Genome Sequences of Paenibacillus polymyxa NRRL B-30509 and Paenibacillus terrae NRRL B-30644, Strains from a Poultry Environment that Produce Tridecaptin A and Paenicidins.</title>
        <authorList>
            <person name="van Belkum M.J."/>
            <person name="Lohans C.T."/>
            <person name="Vederas J.C."/>
        </authorList>
    </citation>
    <scope>NUCLEOTIDE SEQUENCE [LARGE SCALE GENOMIC DNA]</scope>
    <source>
        <strain evidence="5 6">NRRL B-30644</strain>
    </source>
</reference>
<feature type="compositionally biased region" description="Low complexity" evidence="3">
    <location>
        <begin position="316"/>
        <end position="330"/>
    </location>
</feature>
<name>A0A0D7X5I2_9BACL</name>
<dbReference type="EMBL" id="JTHP01000006">
    <property type="protein sequence ID" value="KJD46661.1"/>
    <property type="molecule type" value="Genomic_DNA"/>
</dbReference>
<dbReference type="Pfam" id="PF13490">
    <property type="entry name" value="zf-HC2"/>
    <property type="match status" value="1"/>
</dbReference>
<feature type="compositionally biased region" description="Polar residues" evidence="3">
    <location>
        <begin position="178"/>
        <end position="204"/>
    </location>
</feature>
<dbReference type="Gene3D" id="1.10.10.1320">
    <property type="entry name" value="Anti-sigma factor, zinc-finger domain"/>
    <property type="match status" value="1"/>
</dbReference>
<dbReference type="PATRIC" id="fig|159743.3.peg.1121"/>
<dbReference type="OrthoDB" id="2381690at2"/>
<feature type="compositionally biased region" description="Polar residues" evidence="3">
    <location>
        <begin position="147"/>
        <end position="162"/>
    </location>
</feature>
<feature type="compositionally biased region" description="Polar residues" evidence="3">
    <location>
        <begin position="251"/>
        <end position="273"/>
    </location>
</feature>
<evidence type="ECO:0000313" key="5">
    <source>
        <dbReference type="EMBL" id="KJD46661.1"/>
    </source>
</evidence>
<dbReference type="AlphaFoldDB" id="A0A0D7X5I2"/>
<sequence>MKCGEEVMDWMQRYVDHELGEEETSQLMNHVATCPDCAEKFHILQTLSRELEELPAVSPAFSLVDSIMPQLDAIDRAREEQGSALQEMQPVAADPGPGPRQRTQPIPWWNRMSGRAAMGVAAAAVVLGIVVFNFEPKTVQDADGLLDSQSPGVMSQQEQTEIPGTVNGSGGRDAAIGSDSTKQPSEQDQGTDASQPSTGEQSDPSKLDVNSADNEKNPSKQDAAQRDDQRAGEKGSMKHTPAGHPSRQDRQQGQPNTDRQATKENSAGQSSAAGTPKSDDKQSKQGKSEQQTIAPEQQGEPKLEKAPIAGTGTAQDSNDNSTATNDSSLSVSQDMMLQNRIASNETSKDTTSKGVTKDSGTTTGDMSSNTASNDQQPSVSQNPVRNEGFSSNSIISPDSNNASGFSAQSTSTDQLNSPDGSYAVVIEGKKLKVYKLSDNGVDRTTLEVRTLKGAWVKGSWSEDSQTFMYETEQDGTASKYTYTIPRTFGK</sequence>
<comment type="similarity">
    <text evidence="1">Belongs to the zinc-associated anti-sigma factor (ZAS) superfamily. Anti-sigma-W factor family.</text>
</comment>
<keyword evidence="5" id="KW-0472">Membrane</keyword>
<keyword evidence="5" id="KW-0812">Transmembrane</keyword>
<gene>
    <name evidence="5" type="ORF">QD47_05225</name>
</gene>
<feature type="domain" description="Putative zinc-finger" evidence="4">
    <location>
        <begin position="3"/>
        <end position="38"/>
    </location>
</feature>
<feature type="compositionally biased region" description="Low complexity" evidence="3">
    <location>
        <begin position="390"/>
        <end position="403"/>
    </location>
</feature>
<dbReference type="Proteomes" id="UP000032534">
    <property type="component" value="Unassembled WGS sequence"/>
</dbReference>
<keyword evidence="6" id="KW-1185">Reference proteome</keyword>
<evidence type="ECO:0000256" key="2">
    <source>
        <dbReference type="ARBA" id="ARBA00024438"/>
    </source>
</evidence>
<feature type="compositionally biased region" description="Basic and acidic residues" evidence="3">
    <location>
        <begin position="213"/>
        <end position="236"/>
    </location>
</feature>
<feature type="compositionally biased region" description="Polar residues" evidence="3">
    <location>
        <begin position="352"/>
        <end position="384"/>
    </location>
</feature>
<evidence type="ECO:0000313" key="6">
    <source>
        <dbReference type="Proteomes" id="UP000032534"/>
    </source>
</evidence>